<reference evidence="1" key="1">
    <citation type="submission" date="2018-02" db="EMBL/GenBank/DDBJ databases">
        <title>Rhizophora mucronata_Transcriptome.</title>
        <authorList>
            <person name="Meera S.P."/>
            <person name="Sreeshan A."/>
            <person name="Augustine A."/>
        </authorList>
    </citation>
    <scope>NUCLEOTIDE SEQUENCE</scope>
    <source>
        <tissue evidence="1">Leaf</tissue>
    </source>
</reference>
<dbReference type="AlphaFoldDB" id="A0A2P2J4X0"/>
<name>A0A2P2J4X0_RHIMU</name>
<dbReference type="EMBL" id="GGEC01007964">
    <property type="protein sequence ID" value="MBW88447.1"/>
    <property type="molecule type" value="Transcribed_RNA"/>
</dbReference>
<organism evidence="1">
    <name type="scientific">Rhizophora mucronata</name>
    <name type="common">Asiatic mangrove</name>
    <dbReference type="NCBI Taxonomy" id="61149"/>
    <lineage>
        <taxon>Eukaryota</taxon>
        <taxon>Viridiplantae</taxon>
        <taxon>Streptophyta</taxon>
        <taxon>Embryophyta</taxon>
        <taxon>Tracheophyta</taxon>
        <taxon>Spermatophyta</taxon>
        <taxon>Magnoliopsida</taxon>
        <taxon>eudicotyledons</taxon>
        <taxon>Gunneridae</taxon>
        <taxon>Pentapetalae</taxon>
        <taxon>rosids</taxon>
        <taxon>fabids</taxon>
        <taxon>Malpighiales</taxon>
        <taxon>Rhizophoraceae</taxon>
        <taxon>Rhizophora</taxon>
    </lineage>
</organism>
<proteinExistence type="predicted"/>
<protein>
    <submittedName>
        <fullName evidence="1">Uncharacterized protein</fullName>
    </submittedName>
</protein>
<evidence type="ECO:0000313" key="1">
    <source>
        <dbReference type="EMBL" id="MBW88447.1"/>
    </source>
</evidence>
<accession>A0A2P2J4X0</accession>
<sequence length="19" mass="2328">MRCHLLLTSIMKRRKKILS</sequence>